<accession>A0A2J8QZM6</accession>
<feature type="non-terminal residue" evidence="2">
    <location>
        <position position="131"/>
    </location>
</feature>
<gene>
    <name evidence="2" type="ORF">CR201_G0055557</name>
</gene>
<organism evidence="2">
    <name type="scientific">Pongo abelii</name>
    <name type="common">Sumatran orangutan</name>
    <name type="synonym">Pongo pygmaeus abelii</name>
    <dbReference type="NCBI Taxonomy" id="9601"/>
    <lineage>
        <taxon>Eukaryota</taxon>
        <taxon>Metazoa</taxon>
        <taxon>Chordata</taxon>
        <taxon>Craniata</taxon>
        <taxon>Vertebrata</taxon>
        <taxon>Euteleostomi</taxon>
        <taxon>Mammalia</taxon>
        <taxon>Eutheria</taxon>
        <taxon>Euarchontoglires</taxon>
        <taxon>Primates</taxon>
        <taxon>Haplorrhini</taxon>
        <taxon>Catarrhini</taxon>
        <taxon>Hominidae</taxon>
        <taxon>Pongo</taxon>
    </lineage>
</organism>
<dbReference type="EMBL" id="NDHI03003983">
    <property type="protein sequence ID" value="PNJ01727.1"/>
    <property type="molecule type" value="Genomic_DNA"/>
</dbReference>
<feature type="non-terminal residue" evidence="2">
    <location>
        <position position="1"/>
    </location>
</feature>
<name>A0A2J8QZM6_PONAB</name>
<sequence length="131" mass="14000">LSRPLGGPRGARGHAASPGLLWATRVMSALAGLHGLALSDETRDNWFESQMNKGSCLSPARLLSCCPRGFRSCGRRDAGAPRQGSPSVRPGARAPQSLRWNRSPWTSAEPARDFGETSPAQPWPPQQTALA</sequence>
<comment type="caution">
    <text evidence="2">The sequence shown here is derived from an EMBL/GenBank/DDBJ whole genome shotgun (WGS) entry which is preliminary data.</text>
</comment>
<protein>
    <submittedName>
        <fullName evidence="2">NPW isoform 1</fullName>
    </submittedName>
</protein>
<reference evidence="2" key="1">
    <citation type="submission" date="2017-12" db="EMBL/GenBank/DDBJ databases">
        <title>High-resolution comparative analysis of great ape genomes.</title>
        <authorList>
            <person name="Pollen A."/>
            <person name="Hastie A."/>
            <person name="Hormozdiari F."/>
            <person name="Dougherty M."/>
            <person name="Liu R."/>
            <person name="Chaisson M."/>
            <person name="Hoppe E."/>
            <person name="Hill C."/>
            <person name="Pang A."/>
            <person name="Hillier L."/>
            <person name="Baker C."/>
            <person name="Armstrong J."/>
            <person name="Shendure J."/>
            <person name="Paten B."/>
            <person name="Wilson R."/>
            <person name="Chao H."/>
            <person name="Schneider V."/>
            <person name="Ventura M."/>
            <person name="Kronenberg Z."/>
            <person name="Murali S."/>
            <person name="Gordon D."/>
            <person name="Cantsilieris S."/>
            <person name="Munson K."/>
            <person name="Nelson B."/>
            <person name="Raja A."/>
            <person name="Underwood J."/>
            <person name="Diekhans M."/>
            <person name="Fiddes I."/>
            <person name="Haussler D."/>
            <person name="Eichler E."/>
        </authorList>
    </citation>
    <scope>NUCLEOTIDE SEQUENCE [LARGE SCALE GENOMIC DNA]</scope>
    <source>
        <strain evidence="2">Susie</strain>
    </source>
</reference>
<proteinExistence type="predicted"/>
<feature type="region of interest" description="Disordered" evidence="1">
    <location>
        <begin position="74"/>
        <end position="131"/>
    </location>
</feature>
<evidence type="ECO:0000256" key="1">
    <source>
        <dbReference type="SAM" id="MobiDB-lite"/>
    </source>
</evidence>
<evidence type="ECO:0000313" key="2">
    <source>
        <dbReference type="EMBL" id="PNJ01727.1"/>
    </source>
</evidence>
<dbReference type="AlphaFoldDB" id="A0A2J8QZM6"/>